<evidence type="ECO:0000256" key="7">
    <source>
        <dbReference type="ARBA" id="ARBA00022741"/>
    </source>
</evidence>
<comment type="catalytic activity">
    <reaction evidence="15">
        <text>L-threonyl-[protein] + ATP = O-phospho-L-threonyl-[protein] + ADP + H(+)</text>
        <dbReference type="Rhea" id="RHEA:46608"/>
        <dbReference type="Rhea" id="RHEA-COMP:11060"/>
        <dbReference type="Rhea" id="RHEA-COMP:11605"/>
        <dbReference type="ChEBI" id="CHEBI:15378"/>
        <dbReference type="ChEBI" id="CHEBI:30013"/>
        <dbReference type="ChEBI" id="CHEBI:30616"/>
        <dbReference type="ChEBI" id="CHEBI:61977"/>
        <dbReference type="ChEBI" id="CHEBI:456216"/>
    </reaction>
</comment>
<keyword evidence="12" id="KW-0675">Receptor</keyword>
<dbReference type="InterPro" id="IPR002902">
    <property type="entry name" value="GNK2"/>
</dbReference>
<dbReference type="PANTHER" id="PTHR27002">
    <property type="entry name" value="RECEPTOR-LIKE SERINE/THREONINE-PROTEIN KINASE SD1-8"/>
    <property type="match status" value="1"/>
</dbReference>
<dbReference type="CDD" id="cd14066">
    <property type="entry name" value="STKc_IRAK"/>
    <property type="match status" value="1"/>
</dbReference>
<keyword evidence="11 17" id="KW-0472">Membrane</keyword>
<proteinExistence type="predicted"/>
<dbReference type="Gene3D" id="3.30.430.20">
    <property type="entry name" value="Gnk2 domain, C-X8-C-X2-C motif"/>
    <property type="match status" value="2"/>
</dbReference>
<dbReference type="GO" id="GO:0004674">
    <property type="term" value="F:protein serine/threonine kinase activity"/>
    <property type="evidence" value="ECO:0007669"/>
    <property type="project" value="UniProtKB-KW"/>
</dbReference>
<dbReference type="InterPro" id="IPR008271">
    <property type="entry name" value="Ser/Thr_kinase_AS"/>
</dbReference>
<reference evidence="20" key="1">
    <citation type="submission" date="2022-07" db="EMBL/GenBank/DDBJ databases">
        <authorList>
            <person name="Macas J."/>
            <person name="Novak P."/>
            <person name="Neumann P."/>
        </authorList>
    </citation>
    <scope>NUCLEOTIDE SEQUENCE</scope>
</reference>
<evidence type="ECO:0000313" key="21">
    <source>
        <dbReference type="Proteomes" id="UP001152523"/>
    </source>
</evidence>
<keyword evidence="10 17" id="KW-1133">Transmembrane helix</keyword>
<dbReference type="PANTHER" id="PTHR27002:SF1050">
    <property type="entry name" value="CYSTEINE-RICH RECEPTOR-LIKE PROTEIN KINASE 5"/>
    <property type="match status" value="1"/>
</dbReference>
<evidence type="ECO:0000256" key="17">
    <source>
        <dbReference type="SAM" id="Phobius"/>
    </source>
</evidence>
<evidence type="ECO:0000256" key="10">
    <source>
        <dbReference type="ARBA" id="ARBA00022989"/>
    </source>
</evidence>
<feature type="transmembrane region" description="Helical" evidence="17">
    <location>
        <begin position="280"/>
        <end position="298"/>
    </location>
</feature>
<keyword evidence="5" id="KW-0732">Signal</keyword>
<dbReference type="Gene3D" id="3.30.200.20">
    <property type="entry name" value="Phosphorylase Kinase, domain 1"/>
    <property type="match status" value="1"/>
</dbReference>
<keyword evidence="8" id="KW-0418">Kinase</keyword>
<dbReference type="Pfam" id="PF01657">
    <property type="entry name" value="Stress-antifung"/>
    <property type="match status" value="2"/>
</dbReference>
<dbReference type="GO" id="GO:0006950">
    <property type="term" value="P:response to stress"/>
    <property type="evidence" value="ECO:0007669"/>
    <property type="project" value="UniProtKB-ARBA"/>
</dbReference>
<evidence type="ECO:0000256" key="5">
    <source>
        <dbReference type="ARBA" id="ARBA00022729"/>
    </source>
</evidence>
<keyword evidence="3" id="KW-0808">Transferase</keyword>
<dbReference type="Proteomes" id="UP001152523">
    <property type="component" value="Unassembled WGS sequence"/>
</dbReference>
<keyword evidence="13" id="KW-0325">Glycoprotein</keyword>
<keyword evidence="6" id="KW-0677">Repeat</keyword>
<comment type="caution">
    <text evidence="20">The sequence shown here is derived from an EMBL/GenBank/DDBJ whole genome shotgun (WGS) entry which is preliminary data.</text>
</comment>
<evidence type="ECO:0000256" key="12">
    <source>
        <dbReference type="ARBA" id="ARBA00023170"/>
    </source>
</evidence>
<dbReference type="Pfam" id="PF07714">
    <property type="entry name" value="PK_Tyr_Ser-Thr"/>
    <property type="match status" value="1"/>
</dbReference>
<gene>
    <name evidence="20" type="ORF">CEPIT_LOCUS39379</name>
</gene>
<dbReference type="AlphaFoldDB" id="A0AAV0G1C7"/>
<dbReference type="PROSITE" id="PS00108">
    <property type="entry name" value="PROTEIN_KINASE_ST"/>
    <property type="match status" value="1"/>
</dbReference>
<dbReference type="PROSITE" id="PS51473">
    <property type="entry name" value="GNK2"/>
    <property type="match status" value="2"/>
</dbReference>
<protein>
    <submittedName>
        <fullName evidence="20">Uncharacterized protein</fullName>
    </submittedName>
</protein>
<dbReference type="InterPro" id="IPR017441">
    <property type="entry name" value="Protein_kinase_ATP_BS"/>
</dbReference>
<dbReference type="FunFam" id="3.30.200.20:FF:000142">
    <property type="entry name" value="Cysteine-rich receptor-like protein kinase 10"/>
    <property type="match status" value="1"/>
</dbReference>
<organism evidence="20 21">
    <name type="scientific">Cuscuta epithymum</name>
    <dbReference type="NCBI Taxonomy" id="186058"/>
    <lineage>
        <taxon>Eukaryota</taxon>
        <taxon>Viridiplantae</taxon>
        <taxon>Streptophyta</taxon>
        <taxon>Embryophyta</taxon>
        <taxon>Tracheophyta</taxon>
        <taxon>Spermatophyta</taxon>
        <taxon>Magnoliopsida</taxon>
        <taxon>eudicotyledons</taxon>
        <taxon>Gunneridae</taxon>
        <taxon>Pentapetalae</taxon>
        <taxon>asterids</taxon>
        <taxon>lamiids</taxon>
        <taxon>Solanales</taxon>
        <taxon>Convolvulaceae</taxon>
        <taxon>Cuscuteae</taxon>
        <taxon>Cuscuta</taxon>
        <taxon>Cuscuta subgen. Cuscuta</taxon>
    </lineage>
</organism>
<keyword evidence="21" id="KW-1185">Reference proteome</keyword>
<dbReference type="EMBL" id="CAMAPF010001033">
    <property type="protein sequence ID" value="CAH9141758.1"/>
    <property type="molecule type" value="Genomic_DNA"/>
</dbReference>
<sequence>MLFFMLGYVLYFIFFFFVFSILTQFAAGTSSKPLSYWCNNTETYNSNSSYGSNVESLLSDLTTYASRGYRFYNSTAGVGNATAYGQFMCRADVSATVCARCVKNGGVDIQQPCPVYKTVVIWYDECVLRYSGRSMFGKLDQTYPVVLYSQYDPRPDRFMRWVDMALSKTVNRITGKSFAFGEDKFNGNETIYTAGQCTPDLSASDCEECLTSAAQNLVAEAANSVLYQSCNVRYEVYPFYNVTAAFPPPLPPPALPPRVHPPLPGTRAPSGNKGNNSTKIITIVVVIIIGIIILIIAARCLLKIQNSKKGNDKLQHTDVISILSEEFSQYDYGTIQAITNNFSSQSIVGEGGYGFVYKGKLPDGQEVAIKRLSKSSEQGVQEFKNEVEVVAKLQHKNLVKLLGFCSDGEERILVYEFVPNKSLDYFLFDPQNQHLLDWSRRYKIIGGIARGLLYLHEDSRLRIIHRDLKASNILLDTNMNPKISDFGTAKIFMLDQTEENTCRIVGTYGYMPPEYALYGEFSVKSDIFSFGVLLLEIISGMKNRRFFLIKGTKHLLSYAWERWKDGTPLEILDPALTESYKVEELIQCIHIGLLCVQEYPEERPTMPEVMLMLSSYSICSWPKPSEPAFYRSGSDGMPIEYSAPLDNNVTSLSEPSPN</sequence>
<evidence type="ECO:0000259" key="19">
    <source>
        <dbReference type="PROSITE" id="PS51473"/>
    </source>
</evidence>
<evidence type="ECO:0000259" key="18">
    <source>
        <dbReference type="PROSITE" id="PS50011"/>
    </source>
</evidence>
<evidence type="ECO:0000256" key="4">
    <source>
        <dbReference type="ARBA" id="ARBA00022692"/>
    </source>
</evidence>
<dbReference type="PROSITE" id="PS00107">
    <property type="entry name" value="PROTEIN_KINASE_ATP"/>
    <property type="match status" value="1"/>
</dbReference>
<comment type="catalytic activity">
    <reaction evidence="14">
        <text>L-seryl-[protein] + ATP = O-phospho-L-seryl-[protein] + ADP + H(+)</text>
        <dbReference type="Rhea" id="RHEA:17989"/>
        <dbReference type="Rhea" id="RHEA-COMP:9863"/>
        <dbReference type="Rhea" id="RHEA-COMP:11604"/>
        <dbReference type="ChEBI" id="CHEBI:15378"/>
        <dbReference type="ChEBI" id="CHEBI:29999"/>
        <dbReference type="ChEBI" id="CHEBI:30616"/>
        <dbReference type="ChEBI" id="CHEBI:83421"/>
        <dbReference type="ChEBI" id="CHEBI:456216"/>
    </reaction>
</comment>
<evidence type="ECO:0000256" key="3">
    <source>
        <dbReference type="ARBA" id="ARBA00022679"/>
    </source>
</evidence>
<dbReference type="InterPro" id="IPR000719">
    <property type="entry name" value="Prot_kinase_dom"/>
</dbReference>
<accession>A0AAV0G1C7</accession>
<dbReference type="SMART" id="SM00220">
    <property type="entry name" value="S_TKc"/>
    <property type="match status" value="1"/>
</dbReference>
<evidence type="ECO:0000256" key="11">
    <source>
        <dbReference type="ARBA" id="ARBA00023136"/>
    </source>
</evidence>
<keyword evidence="4 17" id="KW-0812">Transmembrane</keyword>
<evidence type="ECO:0000256" key="1">
    <source>
        <dbReference type="ARBA" id="ARBA00004167"/>
    </source>
</evidence>
<dbReference type="InterPro" id="IPR011009">
    <property type="entry name" value="Kinase-like_dom_sf"/>
</dbReference>
<dbReference type="CDD" id="cd23509">
    <property type="entry name" value="Gnk2-like"/>
    <property type="match status" value="2"/>
</dbReference>
<dbReference type="SUPFAM" id="SSF56112">
    <property type="entry name" value="Protein kinase-like (PK-like)"/>
    <property type="match status" value="1"/>
</dbReference>
<dbReference type="FunFam" id="1.10.510.10:FF:000129">
    <property type="entry name" value="cysteine-rich receptor-like protein kinase 10"/>
    <property type="match status" value="1"/>
</dbReference>
<evidence type="ECO:0000256" key="2">
    <source>
        <dbReference type="ARBA" id="ARBA00022527"/>
    </source>
</evidence>
<keyword evidence="9 16" id="KW-0067">ATP-binding</keyword>
<dbReference type="PROSITE" id="PS50011">
    <property type="entry name" value="PROTEIN_KINASE_DOM"/>
    <property type="match status" value="1"/>
</dbReference>
<evidence type="ECO:0000313" key="20">
    <source>
        <dbReference type="EMBL" id="CAH9141758.1"/>
    </source>
</evidence>
<feature type="domain" description="Gnk2-homologous" evidence="19">
    <location>
        <begin position="140"/>
        <end position="239"/>
    </location>
</feature>
<dbReference type="GO" id="GO:0005886">
    <property type="term" value="C:plasma membrane"/>
    <property type="evidence" value="ECO:0007669"/>
    <property type="project" value="TreeGrafter"/>
</dbReference>
<dbReference type="GO" id="GO:0005524">
    <property type="term" value="F:ATP binding"/>
    <property type="evidence" value="ECO:0007669"/>
    <property type="project" value="UniProtKB-UniRule"/>
</dbReference>
<evidence type="ECO:0000256" key="9">
    <source>
        <dbReference type="ARBA" id="ARBA00022840"/>
    </source>
</evidence>
<name>A0AAV0G1C7_9ASTE</name>
<feature type="domain" description="Gnk2-homologous" evidence="19">
    <location>
        <begin position="32"/>
        <end position="135"/>
    </location>
</feature>
<feature type="binding site" evidence="16">
    <location>
        <position position="370"/>
    </location>
    <ligand>
        <name>ATP</name>
        <dbReference type="ChEBI" id="CHEBI:30616"/>
    </ligand>
</feature>
<evidence type="ECO:0000256" key="14">
    <source>
        <dbReference type="ARBA" id="ARBA00047558"/>
    </source>
</evidence>
<feature type="transmembrane region" description="Helical" evidence="17">
    <location>
        <begin position="6"/>
        <end position="27"/>
    </location>
</feature>
<dbReference type="InterPro" id="IPR038408">
    <property type="entry name" value="GNK2_sf"/>
</dbReference>
<keyword evidence="7 16" id="KW-0547">Nucleotide-binding</keyword>
<evidence type="ECO:0000256" key="16">
    <source>
        <dbReference type="PROSITE-ProRule" id="PRU10141"/>
    </source>
</evidence>
<evidence type="ECO:0000256" key="13">
    <source>
        <dbReference type="ARBA" id="ARBA00023180"/>
    </source>
</evidence>
<dbReference type="Gene3D" id="1.10.510.10">
    <property type="entry name" value="Transferase(Phosphotransferase) domain 1"/>
    <property type="match status" value="1"/>
</dbReference>
<feature type="domain" description="Protein kinase" evidence="18">
    <location>
        <begin position="342"/>
        <end position="629"/>
    </location>
</feature>
<evidence type="ECO:0000256" key="15">
    <source>
        <dbReference type="ARBA" id="ARBA00047951"/>
    </source>
</evidence>
<comment type="subcellular location">
    <subcellularLocation>
        <location evidence="1">Membrane</location>
        <topology evidence="1">Single-pass membrane protein</topology>
    </subcellularLocation>
</comment>
<keyword evidence="2" id="KW-0723">Serine/threonine-protein kinase</keyword>
<evidence type="ECO:0000256" key="8">
    <source>
        <dbReference type="ARBA" id="ARBA00022777"/>
    </source>
</evidence>
<evidence type="ECO:0000256" key="6">
    <source>
        <dbReference type="ARBA" id="ARBA00022737"/>
    </source>
</evidence>
<dbReference type="InterPro" id="IPR001245">
    <property type="entry name" value="Ser-Thr/Tyr_kinase_cat_dom"/>
</dbReference>